<dbReference type="OrthoDB" id="789771at2"/>
<name>A0A1H4NPW8_9FLAO</name>
<evidence type="ECO:0008006" key="4">
    <source>
        <dbReference type="Google" id="ProtNLM"/>
    </source>
</evidence>
<dbReference type="PROSITE" id="PS51257">
    <property type="entry name" value="PROKAR_LIPOPROTEIN"/>
    <property type="match status" value="1"/>
</dbReference>
<accession>A0A1H4NPW8</accession>
<dbReference type="AlphaFoldDB" id="A0A1H4NPW8"/>
<evidence type="ECO:0000313" key="3">
    <source>
        <dbReference type="Proteomes" id="UP000183038"/>
    </source>
</evidence>
<feature type="region of interest" description="Disordered" evidence="1">
    <location>
        <begin position="21"/>
        <end position="50"/>
    </location>
</feature>
<evidence type="ECO:0000256" key="1">
    <source>
        <dbReference type="SAM" id="MobiDB-lite"/>
    </source>
</evidence>
<evidence type="ECO:0000313" key="2">
    <source>
        <dbReference type="EMBL" id="SEB96662.1"/>
    </source>
</evidence>
<sequence length="238" mass="26646">MKRVVYLLICLSIMACSKNDGNDKTPLSPDPDTKTDSDTPPDSDTIDTGVPNLIFPEKDQLCLDANITFNWSDATNSVSYQIQISTNRAFTGIVEDQIVDNSSLSLVMAVGQDYYWRVLSIDADNVKSAYSPDQAFYVKGEATSNYIPFNPSLTYPEQDSEVAHANVNLQWEGSDLDNDLLRYDIYLGTVQNPELFMSDLTTNTLEVSLEPNQTYHWQVHVSDGTSKSIGEIWSFRTN</sequence>
<dbReference type="InterPro" id="IPR013783">
    <property type="entry name" value="Ig-like_fold"/>
</dbReference>
<dbReference type="Gene3D" id="2.60.40.10">
    <property type="entry name" value="Immunoglobulins"/>
    <property type="match status" value="2"/>
</dbReference>
<gene>
    <name evidence="2" type="ORF">SAMN05192540_2009</name>
</gene>
<reference evidence="2 3" key="1">
    <citation type="submission" date="2016-10" db="EMBL/GenBank/DDBJ databases">
        <authorList>
            <person name="de Groot N.N."/>
        </authorList>
    </citation>
    <scope>NUCLEOTIDE SEQUENCE [LARGE SCALE GENOMIC DNA]</scope>
    <source>
        <strain evidence="2 3">MAR_2009_71</strain>
    </source>
</reference>
<organism evidence="2 3">
    <name type="scientific">Maribacter dokdonensis</name>
    <dbReference type="NCBI Taxonomy" id="320912"/>
    <lineage>
        <taxon>Bacteria</taxon>
        <taxon>Pseudomonadati</taxon>
        <taxon>Bacteroidota</taxon>
        <taxon>Flavobacteriia</taxon>
        <taxon>Flavobacteriales</taxon>
        <taxon>Flavobacteriaceae</taxon>
        <taxon>Maribacter</taxon>
    </lineage>
</organism>
<dbReference type="RefSeq" id="WP_139254387.1">
    <property type="nucleotide sequence ID" value="NZ_FNTB01000001.1"/>
</dbReference>
<proteinExistence type="predicted"/>
<protein>
    <recommendedName>
        <fullName evidence="4">Fibronectin type-III domain-containing protein</fullName>
    </recommendedName>
</protein>
<dbReference type="Proteomes" id="UP000183038">
    <property type="component" value="Unassembled WGS sequence"/>
</dbReference>
<dbReference type="EMBL" id="FNTB01000001">
    <property type="protein sequence ID" value="SEB96662.1"/>
    <property type="molecule type" value="Genomic_DNA"/>
</dbReference>